<proteinExistence type="inferred from homology"/>
<evidence type="ECO:0000256" key="1">
    <source>
        <dbReference type="ARBA" id="ARBA00005495"/>
    </source>
</evidence>
<dbReference type="InterPro" id="IPR011057">
    <property type="entry name" value="Mss4-like_sf"/>
</dbReference>
<dbReference type="RefSeq" id="WP_182985293.1">
    <property type="nucleotide sequence ID" value="NZ_JABEQD010000002.1"/>
</dbReference>
<evidence type="ECO:0000259" key="5">
    <source>
        <dbReference type="PROSITE" id="PS51891"/>
    </source>
</evidence>
<keyword evidence="3" id="KW-0862">Zinc</keyword>
<comment type="similarity">
    <text evidence="1">Belongs to the Gfa family.</text>
</comment>
<dbReference type="PANTHER" id="PTHR33337">
    <property type="entry name" value="GFA DOMAIN-CONTAINING PROTEIN"/>
    <property type="match status" value="1"/>
</dbReference>
<evidence type="ECO:0000313" key="6">
    <source>
        <dbReference type="EMBL" id="MBB2167680.1"/>
    </source>
</evidence>
<dbReference type="SUPFAM" id="SSF51316">
    <property type="entry name" value="Mss4-like"/>
    <property type="match status" value="1"/>
</dbReference>
<sequence length="143" mass="15027">MSSSADGSVDAGRPLTGSCLCGAVVYRLDGAPLDFVLCHCGRCRKTTGSAFAANLIAHPKDMVWISGGPDGIMRWDLPTASSFATAICRACGTPVPHATRNGHLMIVPAGTLDDDPGIRPRRQIFTASQAGWCVDLEDVPVET</sequence>
<accession>A0A7W4IRD9</accession>
<protein>
    <submittedName>
        <fullName evidence="6">GFA family protein</fullName>
    </submittedName>
</protein>
<evidence type="ECO:0000313" key="7">
    <source>
        <dbReference type="Proteomes" id="UP000559860"/>
    </source>
</evidence>
<evidence type="ECO:0000256" key="2">
    <source>
        <dbReference type="ARBA" id="ARBA00022723"/>
    </source>
</evidence>
<evidence type="ECO:0000256" key="4">
    <source>
        <dbReference type="ARBA" id="ARBA00023239"/>
    </source>
</evidence>
<dbReference type="Pfam" id="PF04828">
    <property type="entry name" value="GFA"/>
    <property type="match status" value="1"/>
</dbReference>
<keyword evidence="2" id="KW-0479">Metal-binding</keyword>
<dbReference type="AlphaFoldDB" id="A0A7W4IRD9"/>
<organism evidence="6 7">
    <name type="scientific">Gluconacetobacter aggeris</name>
    <dbReference type="NCBI Taxonomy" id="1286186"/>
    <lineage>
        <taxon>Bacteria</taxon>
        <taxon>Pseudomonadati</taxon>
        <taxon>Pseudomonadota</taxon>
        <taxon>Alphaproteobacteria</taxon>
        <taxon>Acetobacterales</taxon>
        <taxon>Acetobacteraceae</taxon>
        <taxon>Gluconacetobacter</taxon>
    </lineage>
</organism>
<reference evidence="6 7" key="1">
    <citation type="submission" date="2020-04" db="EMBL/GenBank/DDBJ databases">
        <title>Description of novel Gluconacetobacter.</title>
        <authorList>
            <person name="Sombolestani A."/>
        </authorList>
    </citation>
    <scope>NUCLEOTIDE SEQUENCE [LARGE SCALE GENOMIC DNA]</scope>
    <source>
        <strain evidence="6 7">LMG 27801</strain>
    </source>
</reference>
<dbReference type="Proteomes" id="UP000559860">
    <property type="component" value="Unassembled WGS sequence"/>
</dbReference>
<keyword evidence="7" id="KW-1185">Reference proteome</keyword>
<dbReference type="InterPro" id="IPR006913">
    <property type="entry name" value="CENP-V/GFA"/>
</dbReference>
<feature type="domain" description="CENP-V/GFA" evidence="5">
    <location>
        <begin position="15"/>
        <end position="122"/>
    </location>
</feature>
<evidence type="ECO:0000256" key="3">
    <source>
        <dbReference type="ARBA" id="ARBA00022833"/>
    </source>
</evidence>
<keyword evidence="4" id="KW-0456">Lyase</keyword>
<dbReference type="GO" id="GO:0046872">
    <property type="term" value="F:metal ion binding"/>
    <property type="evidence" value="ECO:0007669"/>
    <property type="project" value="UniProtKB-KW"/>
</dbReference>
<dbReference type="Gene3D" id="3.90.1590.10">
    <property type="entry name" value="glutathione-dependent formaldehyde- activating enzyme (gfa)"/>
    <property type="match status" value="1"/>
</dbReference>
<dbReference type="EMBL" id="JABEQD010000002">
    <property type="protein sequence ID" value="MBB2167680.1"/>
    <property type="molecule type" value="Genomic_DNA"/>
</dbReference>
<dbReference type="GO" id="GO:0016846">
    <property type="term" value="F:carbon-sulfur lyase activity"/>
    <property type="evidence" value="ECO:0007669"/>
    <property type="project" value="InterPro"/>
</dbReference>
<name>A0A7W4IRD9_9PROT</name>
<comment type="caution">
    <text evidence="6">The sequence shown here is derived from an EMBL/GenBank/DDBJ whole genome shotgun (WGS) entry which is preliminary data.</text>
</comment>
<gene>
    <name evidence="6" type="ORF">HLH36_04810</name>
</gene>
<dbReference type="PANTHER" id="PTHR33337:SF40">
    <property type="entry name" value="CENP-V_GFA DOMAIN-CONTAINING PROTEIN-RELATED"/>
    <property type="match status" value="1"/>
</dbReference>
<dbReference type="PROSITE" id="PS51891">
    <property type="entry name" value="CENP_V_GFA"/>
    <property type="match status" value="1"/>
</dbReference>